<feature type="region of interest" description="Disordered" evidence="3">
    <location>
        <begin position="51"/>
        <end position="73"/>
    </location>
</feature>
<dbReference type="InterPro" id="IPR001138">
    <property type="entry name" value="Zn2Cys6_DnaBD"/>
</dbReference>
<dbReference type="AlphaFoldDB" id="A0AA48I6B8"/>
<dbReference type="GeneID" id="85493958"/>
<evidence type="ECO:0000256" key="3">
    <source>
        <dbReference type="SAM" id="MobiDB-lite"/>
    </source>
</evidence>
<accession>A0AA48I6B8</accession>
<dbReference type="GO" id="GO:0000981">
    <property type="term" value="F:DNA-binding transcription factor activity, RNA polymerase II-specific"/>
    <property type="evidence" value="ECO:0007669"/>
    <property type="project" value="InterPro"/>
</dbReference>
<evidence type="ECO:0000256" key="1">
    <source>
        <dbReference type="ARBA" id="ARBA00004123"/>
    </source>
</evidence>
<name>A0AA48I6B8_9TREE</name>
<evidence type="ECO:0000313" key="6">
    <source>
        <dbReference type="Proteomes" id="UP001233271"/>
    </source>
</evidence>
<evidence type="ECO:0000313" key="5">
    <source>
        <dbReference type="EMBL" id="BEI90087.1"/>
    </source>
</evidence>
<dbReference type="Proteomes" id="UP001233271">
    <property type="component" value="Chromosome 3"/>
</dbReference>
<dbReference type="EMBL" id="AP028214">
    <property type="protein sequence ID" value="BEI90087.1"/>
    <property type="molecule type" value="Genomic_DNA"/>
</dbReference>
<dbReference type="KEGG" id="ccac:CcaHIS019_0301570"/>
<dbReference type="CDD" id="cd00067">
    <property type="entry name" value="GAL4"/>
    <property type="match status" value="1"/>
</dbReference>
<dbReference type="RefSeq" id="XP_060455353.1">
    <property type="nucleotide sequence ID" value="XM_060598573.1"/>
</dbReference>
<feature type="domain" description="Zn(2)-C6 fungal-type" evidence="4">
    <location>
        <begin position="20"/>
        <end position="50"/>
    </location>
</feature>
<dbReference type="CDD" id="cd12148">
    <property type="entry name" value="fungal_TF_MHR"/>
    <property type="match status" value="1"/>
</dbReference>
<dbReference type="InterPro" id="IPR036864">
    <property type="entry name" value="Zn2-C6_fun-type_DNA-bd_sf"/>
</dbReference>
<dbReference type="GO" id="GO:0008270">
    <property type="term" value="F:zinc ion binding"/>
    <property type="evidence" value="ECO:0007669"/>
    <property type="project" value="InterPro"/>
</dbReference>
<reference evidence="5" key="1">
    <citation type="journal article" date="2023" name="BMC Genomics">
        <title>Chromosome-level genome assemblies of Cutaneotrichosporon spp. (Trichosporonales, Basidiomycota) reveal imbalanced evolution between nucleotide sequences and chromosome synteny.</title>
        <authorList>
            <person name="Kobayashi Y."/>
            <person name="Kayamori A."/>
            <person name="Aoki K."/>
            <person name="Shiwa Y."/>
            <person name="Matsutani M."/>
            <person name="Fujita N."/>
            <person name="Sugita T."/>
            <person name="Iwasaki W."/>
            <person name="Tanaka N."/>
            <person name="Takashima M."/>
        </authorList>
    </citation>
    <scope>NUCLEOTIDE SEQUENCE</scope>
    <source>
        <strain evidence="5">HIS019</strain>
    </source>
</reference>
<protein>
    <recommendedName>
        <fullName evidence="4">Zn(2)-C6 fungal-type domain-containing protein</fullName>
    </recommendedName>
</protein>
<dbReference type="PANTHER" id="PTHR31001">
    <property type="entry name" value="UNCHARACTERIZED TRANSCRIPTIONAL REGULATORY PROTEIN"/>
    <property type="match status" value="1"/>
</dbReference>
<evidence type="ECO:0000256" key="2">
    <source>
        <dbReference type="ARBA" id="ARBA00023242"/>
    </source>
</evidence>
<sequence length="567" mass="64433">MSSEDEHPPTKVPRTRIARACENCRARRKKCQPPYPCQACRDAGLPDCLVRDKPRPMRRRRSQQATSAPIEGSTYPQRTQFLRLIDEELERLYSSQTGDSVSLELEEAPTHPDCNLLTPLPELPNPLPPSAAKAMQTFCDHMLPFCSFMTAPRVLSLFERYLSAPQSLSADQTALMYSCLALGYVRLRSFPDKRHAREVPDSDRTDVPYFRHAVHLLDKWGSASFTSLHTLSGLWFYSTLACTSETCREIVSWMISQAKELGIHQDQGSAAYSPADRADLMFVQVLYSHYWTTALTGRPPLIRPGEFENMTFRSRPVPEDQAVVLVPRRSLMELLVLNTQLMMNLHDSRNARLSLDWLLRIEDRWDTWCATWVSQGRTTGNKVTDPFLSVLWDWGRLTVRAVTLNDSRLSMSSLAVLTRSAIKIIACYYDFYLYREYNLMWLHFRHLVTCAHIVIIAHWRFELTKPEAEHALSNALWMIGLMEARWGRQASEARRKILQVANVLSLPIAPPATPAVSEGSHVIGYDMFDQSALGVLYEAFDAAVTAQAPMSGGWTIDSLFLAPEYAP</sequence>
<organism evidence="5 6">
    <name type="scientific">Cutaneotrichosporon cavernicola</name>
    <dbReference type="NCBI Taxonomy" id="279322"/>
    <lineage>
        <taxon>Eukaryota</taxon>
        <taxon>Fungi</taxon>
        <taxon>Dikarya</taxon>
        <taxon>Basidiomycota</taxon>
        <taxon>Agaricomycotina</taxon>
        <taxon>Tremellomycetes</taxon>
        <taxon>Trichosporonales</taxon>
        <taxon>Trichosporonaceae</taxon>
        <taxon>Cutaneotrichosporon</taxon>
    </lineage>
</organism>
<dbReference type="PROSITE" id="PS50048">
    <property type="entry name" value="ZN2_CY6_FUNGAL_2"/>
    <property type="match status" value="1"/>
</dbReference>
<dbReference type="GO" id="GO:0005634">
    <property type="term" value="C:nucleus"/>
    <property type="evidence" value="ECO:0007669"/>
    <property type="project" value="UniProtKB-SubCell"/>
</dbReference>
<dbReference type="SUPFAM" id="SSF57701">
    <property type="entry name" value="Zn2/Cys6 DNA-binding domain"/>
    <property type="match status" value="1"/>
</dbReference>
<dbReference type="Gene3D" id="4.10.240.10">
    <property type="entry name" value="Zn(2)-C6 fungal-type DNA-binding domain"/>
    <property type="match status" value="1"/>
</dbReference>
<evidence type="ECO:0000259" key="4">
    <source>
        <dbReference type="PROSITE" id="PS50048"/>
    </source>
</evidence>
<keyword evidence="6" id="KW-1185">Reference proteome</keyword>
<dbReference type="InterPro" id="IPR050613">
    <property type="entry name" value="Sec_Metabolite_Reg"/>
</dbReference>
<gene>
    <name evidence="5" type="ORF">CcaverHIS019_0301570</name>
</gene>
<dbReference type="SMART" id="SM00066">
    <property type="entry name" value="GAL4"/>
    <property type="match status" value="1"/>
</dbReference>
<keyword evidence="2" id="KW-0539">Nucleus</keyword>
<comment type="subcellular location">
    <subcellularLocation>
        <location evidence="1">Nucleus</location>
    </subcellularLocation>
</comment>
<proteinExistence type="predicted"/>